<name>A0A6G0TCF0_APHGL</name>
<evidence type="ECO:0000256" key="5">
    <source>
        <dbReference type="ARBA" id="ARBA00023136"/>
    </source>
</evidence>
<dbReference type="PROSITE" id="PS50850">
    <property type="entry name" value="MFS"/>
    <property type="match status" value="1"/>
</dbReference>
<dbReference type="PANTHER" id="PTHR23511:SF38">
    <property type="entry name" value="SYNAPTIC VESICLE 2-RELATED PROTEIN-LIKE PROTEIN"/>
    <property type="match status" value="1"/>
</dbReference>
<evidence type="ECO:0000313" key="9">
    <source>
        <dbReference type="Proteomes" id="UP000475862"/>
    </source>
</evidence>
<gene>
    <name evidence="8" type="ORF">AGLY_012008</name>
</gene>
<accession>A0A6G0TCF0</accession>
<feature type="transmembrane region" description="Helical" evidence="6">
    <location>
        <begin position="382"/>
        <end position="404"/>
    </location>
</feature>
<dbReference type="AlphaFoldDB" id="A0A6G0TCF0"/>
<feature type="transmembrane region" description="Helical" evidence="6">
    <location>
        <begin position="211"/>
        <end position="231"/>
    </location>
</feature>
<dbReference type="GO" id="GO:0016020">
    <property type="term" value="C:membrane"/>
    <property type="evidence" value="ECO:0007669"/>
    <property type="project" value="UniProtKB-SubCell"/>
</dbReference>
<protein>
    <recommendedName>
        <fullName evidence="7">Major facilitator superfamily (MFS) profile domain-containing protein</fullName>
    </recommendedName>
</protein>
<feature type="transmembrane region" description="Helical" evidence="6">
    <location>
        <begin position="138"/>
        <end position="160"/>
    </location>
</feature>
<evidence type="ECO:0000313" key="8">
    <source>
        <dbReference type="EMBL" id="KAE9529054.1"/>
    </source>
</evidence>
<feature type="transmembrane region" description="Helical" evidence="6">
    <location>
        <begin position="441"/>
        <end position="465"/>
    </location>
</feature>
<evidence type="ECO:0000256" key="3">
    <source>
        <dbReference type="ARBA" id="ARBA00022692"/>
    </source>
</evidence>
<dbReference type="PANTHER" id="PTHR23511">
    <property type="entry name" value="SYNAPTIC VESICLE GLYCOPROTEIN 2"/>
    <property type="match status" value="1"/>
</dbReference>
<keyword evidence="4 6" id="KW-1133">Transmembrane helix</keyword>
<dbReference type="OrthoDB" id="3936150at2759"/>
<feature type="domain" description="Major facilitator superfamily (MFS) profile" evidence="7">
    <location>
        <begin position="48"/>
        <end position="495"/>
    </location>
</feature>
<organism evidence="8 9">
    <name type="scientific">Aphis glycines</name>
    <name type="common">Soybean aphid</name>
    <dbReference type="NCBI Taxonomy" id="307491"/>
    <lineage>
        <taxon>Eukaryota</taxon>
        <taxon>Metazoa</taxon>
        <taxon>Ecdysozoa</taxon>
        <taxon>Arthropoda</taxon>
        <taxon>Hexapoda</taxon>
        <taxon>Insecta</taxon>
        <taxon>Pterygota</taxon>
        <taxon>Neoptera</taxon>
        <taxon>Paraneoptera</taxon>
        <taxon>Hemiptera</taxon>
        <taxon>Sternorrhyncha</taxon>
        <taxon>Aphidomorpha</taxon>
        <taxon>Aphidoidea</taxon>
        <taxon>Aphididae</taxon>
        <taxon>Aphidini</taxon>
        <taxon>Aphis</taxon>
        <taxon>Aphis</taxon>
    </lineage>
</organism>
<evidence type="ECO:0000256" key="1">
    <source>
        <dbReference type="ARBA" id="ARBA00004141"/>
    </source>
</evidence>
<evidence type="ECO:0000256" key="2">
    <source>
        <dbReference type="ARBA" id="ARBA00022448"/>
    </source>
</evidence>
<sequence length="625" mass="68574">MDNHHVDGVGRFSLLAQGALDEVPSDINVGVRKSENEDSPVTFEEAQNESVCGLVNMSCAISSTAVSFISPAAEVDFDLNSTTKGILNGAPFLGMVLGAYFWGICGDIKGRRTVILGSMGMDTLFTILSSLVQHVELFFLIRVGNGFAIIGASCMVYVYFGEFLTPSKRDSYLLFLELFWAFGMMVAPGLAMVIIPSNIVFFSSIYFKFNAWRFFILLTSIPSLISFIWIYQYPETPRFLMFRGYLIKSRDVLEQIYLVNNKYTTKPYSVQIFTQTHSAIWFDAGFIGGIPFIKNVKRRLTVLKNGHKTLFSKYFRNIIVACTIEFCLMASYITILVWVPELFSRYSNYKQQNTDGVNLCTASEWHLVNYSMFAGQTVSGNAYLAALLVACSSIPLVLLTGIIIKYCNKKILLSITCGVPVVFALLVTITHNDLQAELMGVAFSMIVMTGRLGAIFGIIVFGILIDISCIMTFYALALLLLIAFLAVAFLPKLKIGGVISAPGFNHDDIPGIFVNVTVDELVLFCCESDTILFSIEDNVKFPAATTMSSSLSSSLSSDDICLSSLFSSDTFSGTLMSTSVAVSNRFVLNKSSGGLTSASAWLPGSPKNISGLRGRFESSLTSSFT</sequence>
<evidence type="ECO:0000259" key="7">
    <source>
        <dbReference type="PROSITE" id="PS50850"/>
    </source>
</evidence>
<comment type="caution">
    <text evidence="8">The sequence shown here is derived from an EMBL/GenBank/DDBJ whole genome shotgun (WGS) entry which is preliminary data.</text>
</comment>
<keyword evidence="2" id="KW-0813">Transport</keyword>
<dbReference type="EMBL" id="VYZN01000047">
    <property type="protein sequence ID" value="KAE9529054.1"/>
    <property type="molecule type" value="Genomic_DNA"/>
</dbReference>
<keyword evidence="9" id="KW-1185">Reference proteome</keyword>
<proteinExistence type="predicted"/>
<dbReference type="GO" id="GO:0022857">
    <property type="term" value="F:transmembrane transporter activity"/>
    <property type="evidence" value="ECO:0007669"/>
    <property type="project" value="InterPro"/>
</dbReference>
<dbReference type="Pfam" id="PF07690">
    <property type="entry name" value="MFS_1"/>
    <property type="match status" value="1"/>
</dbReference>
<feature type="transmembrane region" description="Helical" evidence="6">
    <location>
        <begin position="472"/>
        <end position="490"/>
    </location>
</feature>
<dbReference type="SUPFAM" id="SSF103473">
    <property type="entry name" value="MFS general substrate transporter"/>
    <property type="match status" value="1"/>
</dbReference>
<dbReference type="Gene3D" id="1.20.1250.20">
    <property type="entry name" value="MFS general substrate transporter like domains"/>
    <property type="match status" value="1"/>
</dbReference>
<feature type="transmembrane region" description="Helical" evidence="6">
    <location>
        <begin position="411"/>
        <end position="429"/>
    </location>
</feature>
<dbReference type="Proteomes" id="UP000475862">
    <property type="component" value="Unassembled WGS sequence"/>
</dbReference>
<dbReference type="InterPro" id="IPR011701">
    <property type="entry name" value="MFS"/>
</dbReference>
<comment type="subcellular location">
    <subcellularLocation>
        <location evidence="1">Membrane</location>
        <topology evidence="1">Multi-pass membrane protein</topology>
    </subcellularLocation>
</comment>
<feature type="non-terminal residue" evidence="8">
    <location>
        <position position="625"/>
    </location>
</feature>
<feature type="transmembrane region" description="Helical" evidence="6">
    <location>
        <begin position="114"/>
        <end position="132"/>
    </location>
</feature>
<evidence type="ECO:0000256" key="4">
    <source>
        <dbReference type="ARBA" id="ARBA00022989"/>
    </source>
</evidence>
<evidence type="ECO:0000256" key="6">
    <source>
        <dbReference type="SAM" id="Phobius"/>
    </source>
</evidence>
<keyword evidence="3 6" id="KW-0812">Transmembrane</keyword>
<feature type="transmembrane region" description="Helical" evidence="6">
    <location>
        <begin position="172"/>
        <end position="199"/>
    </location>
</feature>
<reference evidence="8 9" key="1">
    <citation type="submission" date="2019-08" db="EMBL/GenBank/DDBJ databases">
        <title>The genome of the soybean aphid Biotype 1, its phylome, world population structure and adaptation to the North American continent.</title>
        <authorList>
            <person name="Giordano R."/>
            <person name="Donthu R.K."/>
            <person name="Hernandez A.G."/>
            <person name="Wright C.L."/>
            <person name="Zimin A.V."/>
        </authorList>
    </citation>
    <scope>NUCLEOTIDE SEQUENCE [LARGE SCALE GENOMIC DNA]</scope>
    <source>
        <tissue evidence="8">Whole aphids</tissue>
    </source>
</reference>
<feature type="transmembrane region" description="Helical" evidence="6">
    <location>
        <begin position="85"/>
        <end position="102"/>
    </location>
</feature>
<dbReference type="InterPro" id="IPR020846">
    <property type="entry name" value="MFS_dom"/>
</dbReference>
<dbReference type="InterPro" id="IPR036259">
    <property type="entry name" value="MFS_trans_sf"/>
</dbReference>
<keyword evidence="5 6" id="KW-0472">Membrane</keyword>
<feature type="transmembrane region" description="Helical" evidence="6">
    <location>
        <begin position="318"/>
        <end position="339"/>
    </location>
</feature>